<evidence type="ECO:0000313" key="8">
    <source>
        <dbReference type="RefSeq" id="XP_004717759.1"/>
    </source>
</evidence>
<protein>
    <recommendedName>
        <fullName evidence="5">Protein S100</fullName>
    </recommendedName>
    <alternativeName>
        <fullName evidence="5">S100 calcium-binding protein</fullName>
    </alternativeName>
</protein>
<evidence type="ECO:0000259" key="6">
    <source>
        <dbReference type="PROSITE" id="PS50222"/>
    </source>
</evidence>
<dbReference type="InterPro" id="IPR002048">
    <property type="entry name" value="EF_hand_dom"/>
</dbReference>
<dbReference type="InterPro" id="IPR001751">
    <property type="entry name" value="S100/CaBP7/8-like_CS"/>
</dbReference>
<dbReference type="PANTHER" id="PTHR11639:SF77">
    <property type="entry name" value="PROTEIN S100-A12"/>
    <property type="match status" value="1"/>
</dbReference>
<feature type="domain" description="EF-hand" evidence="6">
    <location>
        <begin position="49"/>
        <end position="84"/>
    </location>
</feature>
<dbReference type="SMART" id="SM01394">
    <property type="entry name" value="S_100"/>
    <property type="match status" value="1"/>
</dbReference>
<sequence>MTKMEEHLEGLLNIFHQHSVRLGHVDTLTKGEMRQLIPKELPNTLKNTKNPSANDKIFQELDTDRDGQIDFREFIAVVARLMVNAHDSIHKE</sequence>
<evidence type="ECO:0000256" key="4">
    <source>
        <dbReference type="ARBA" id="ARBA00022837"/>
    </source>
</evidence>
<evidence type="ECO:0000313" key="7">
    <source>
        <dbReference type="Proteomes" id="UP000694863"/>
    </source>
</evidence>
<name>A0ABM0J9C5_ECHTE</name>
<keyword evidence="4 5" id="KW-0106">Calcium</keyword>
<evidence type="ECO:0000256" key="2">
    <source>
        <dbReference type="ARBA" id="ARBA00022723"/>
    </source>
</evidence>
<keyword evidence="7" id="KW-1185">Reference proteome</keyword>
<dbReference type="Pfam" id="PF01023">
    <property type="entry name" value="S_100"/>
    <property type="match status" value="1"/>
</dbReference>
<dbReference type="InterPro" id="IPR013787">
    <property type="entry name" value="S100_Ca-bd_sub"/>
</dbReference>
<proteinExistence type="inferred from homology"/>
<gene>
    <name evidence="8" type="primary">S100A12</name>
</gene>
<dbReference type="SMART" id="SM00054">
    <property type="entry name" value="EFh"/>
    <property type="match status" value="1"/>
</dbReference>
<evidence type="ECO:0000256" key="1">
    <source>
        <dbReference type="ARBA" id="ARBA00007323"/>
    </source>
</evidence>
<dbReference type="PROSITE" id="PS00303">
    <property type="entry name" value="S100_CABP"/>
    <property type="match status" value="1"/>
</dbReference>
<accession>A0ABM0J9C5</accession>
<organism evidence="7 8">
    <name type="scientific">Echinops telfairi</name>
    <name type="common">Lesser hedgehog tenrec</name>
    <dbReference type="NCBI Taxonomy" id="9371"/>
    <lineage>
        <taxon>Eukaryota</taxon>
        <taxon>Metazoa</taxon>
        <taxon>Chordata</taxon>
        <taxon>Craniata</taxon>
        <taxon>Vertebrata</taxon>
        <taxon>Euteleostomi</taxon>
        <taxon>Mammalia</taxon>
        <taxon>Eutheria</taxon>
        <taxon>Afrotheria</taxon>
        <taxon>Tenrecidae</taxon>
        <taxon>Tenrecinae</taxon>
        <taxon>Echinops</taxon>
    </lineage>
</organism>
<dbReference type="GeneID" id="101645189"/>
<dbReference type="PROSITE" id="PS50222">
    <property type="entry name" value="EF_HAND_2"/>
    <property type="match status" value="1"/>
</dbReference>
<evidence type="ECO:0000256" key="3">
    <source>
        <dbReference type="ARBA" id="ARBA00022737"/>
    </source>
</evidence>
<dbReference type="PROSITE" id="PS00018">
    <property type="entry name" value="EF_HAND_1"/>
    <property type="match status" value="1"/>
</dbReference>
<dbReference type="SUPFAM" id="SSF47473">
    <property type="entry name" value="EF-hand"/>
    <property type="match status" value="1"/>
</dbReference>
<dbReference type="PANTHER" id="PTHR11639">
    <property type="entry name" value="S100 CALCIUM-BINDING PROTEIN"/>
    <property type="match status" value="1"/>
</dbReference>
<comment type="similarity">
    <text evidence="1 5">Belongs to the S-100 family.</text>
</comment>
<dbReference type="RefSeq" id="XP_004717759.1">
    <property type="nucleotide sequence ID" value="XM_004717702.2"/>
</dbReference>
<reference evidence="8" key="1">
    <citation type="submission" date="2025-08" db="UniProtKB">
        <authorList>
            <consortium name="RefSeq"/>
        </authorList>
    </citation>
    <scope>IDENTIFICATION</scope>
</reference>
<dbReference type="Proteomes" id="UP000694863">
    <property type="component" value="Unplaced"/>
</dbReference>
<keyword evidence="3" id="KW-0677">Repeat</keyword>
<dbReference type="Gene3D" id="1.10.238.10">
    <property type="entry name" value="EF-hand"/>
    <property type="match status" value="1"/>
</dbReference>
<evidence type="ECO:0000256" key="5">
    <source>
        <dbReference type="RuleBase" id="RU361184"/>
    </source>
</evidence>
<dbReference type="InterPro" id="IPR018247">
    <property type="entry name" value="EF_Hand_1_Ca_BS"/>
</dbReference>
<keyword evidence="2 5" id="KW-0479">Metal-binding</keyword>
<dbReference type="Pfam" id="PF00036">
    <property type="entry name" value="EF-hand_1"/>
    <property type="match status" value="1"/>
</dbReference>
<dbReference type="InterPro" id="IPR011992">
    <property type="entry name" value="EF-hand-dom_pair"/>
</dbReference>